<feature type="domain" description="S1 motif" evidence="1">
    <location>
        <begin position="210"/>
        <end position="277"/>
    </location>
</feature>
<dbReference type="AlphaFoldDB" id="A0A1G2ABM7"/>
<proteinExistence type="predicted"/>
<dbReference type="SUPFAM" id="SSF50249">
    <property type="entry name" value="Nucleic acid-binding proteins"/>
    <property type="match status" value="2"/>
</dbReference>
<dbReference type="EMBL" id="MHJU01000001">
    <property type="protein sequence ID" value="OGY74264.1"/>
    <property type="molecule type" value="Genomic_DNA"/>
</dbReference>
<dbReference type="PANTHER" id="PTHR47559:SF1">
    <property type="entry name" value="OS03G0844900 PROTEIN"/>
    <property type="match status" value="1"/>
</dbReference>
<reference evidence="2 3" key="1">
    <citation type="journal article" date="2016" name="Nat. Commun.">
        <title>Thousands of microbial genomes shed light on interconnected biogeochemical processes in an aquifer system.</title>
        <authorList>
            <person name="Anantharaman K."/>
            <person name="Brown C.T."/>
            <person name="Hug L.A."/>
            <person name="Sharon I."/>
            <person name="Castelle C.J."/>
            <person name="Probst A.J."/>
            <person name="Thomas B.C."/>
            <person name="Singh A."/>
            <person name="Wilkins M.J."/>
            <person name="Karaoz U."/>
            <person name="Brodie E.L."/>
            <person name="Williams K.H."/>
            <person name="Hubbard S.S."/>
            <person name="Banfield J.F."/>
        </authorList>
    </citation>
    <scope>NUCLEOTIDE SEQUENCE [LARGE SCALE GENOMIC DNA]</scope>
</reference>
<dbReference type="InterPro" id="IPR003029">
    <property type="entry name" value="S1_domain"/>
</dbReference>
<dbReference type="SMART" id="SM00316">
    <property type="entry name" value="S1"/>
    <property type="match status" value="3"/>
</dbReference>
<dbReference type="PROSITE" id="PS50126">
    <property type="entry name" value="S1"/>
    <property type="match status" value="3"/>
</dbReference>
<gene>
    <name evidence="2" type="ORF">A3H61_01410</name>
</gene>
<dbReference type="PANTHER" id="PTHR47559">
    <property type="entry name" value="OS03G0844900 PROTEIN"/>
    <property type="match status" value="1"/>
</dbReference>
<dbReference type="Gene3D" id="2.40.50.140">
    <property type="entry name" value="Nucleic acid-binding proteins"/>
    <property type="match status" value="3"/>
</dbReference>
<dbReference type="CDD" id="cd04465">
    <property type="entry name" value="S1_RPS1_repeat_ec2_hs2"/>
    <property type="match status" value="1"/>
</dbReference>
<evidence type="ECO:0000313" key="2">
    <source>
        <dbReference type="EMBL" id="OGY74264.1"/>
    </source>
</evidence>
<dbReference type="InterPro" id="IPR052757">
    <property type="entry name" value="Ribosomal_protein_S1"/>
</dbReference>
<evidence type="ECO:0000259" key="1">
    <source>
        <dbReference type="PROSITE" id="PS50126"/>
    </source>
</evidence>
<name>A0A1G2ABM7_9BACT</name>
<accession>A0A1G2ABM7</accession>
<dbReference type="Proteomes" id="UP000178315">
    <property type="component" value="Unassembled WGS sequence"/>
</dbReference>
<dbReference type="GO" id="GO:0003676">
    <property type="term" value="F:nucleic acid binding"/>
    <property type="evidence" value="ECO:0007669"/>
    <property type="project" value="InterPro"/>
</dbReference>
<comment type="caution">
    <text evidence="2">The sequence shown here is derived from an EMBL/GenBank/DDBJ whole genome shotgun (WGS) entry which is preliminary data.</text>
</comment>
<dbReference type="Pfam" id="PF00575">
    <property type="entry name" value="S1"/>
    <property type="match status" value="2"/>
</dbReference>
<protein>
    <recommendedName>
        <fullName evidence="1">S1 motif domain-containing protein</fullName>
    </recommendedName>
</protein>
<feature type="domain" description="S1 motif" evidence="1">
    <location>
        <begin position="115"/>
        <end position="193"/>
    </location>
</feature>
<organism evidence="2 3">
    <name type="scientific">Candidatus Jacksonbacteria bacterium RIFCSPLOWO2_02_FULL_44_20</name>
    <dbReference type="NCBI Taxonomy" id="1798460"/>
    <lineage>
        <taxon>Bacteria</taxon>
        <taxon>Candidatus Jacksoniibacteriota</taxon>
    </lineage>
</organism>
<evidence type="ECO:0000313" key="3">
    <source>
        <dbReference type="Proteomes" id="UP000178315"/>
    </source>
</evidence>
<sequence length="279" mass="31010">MPSTLSQKNVTDTKLIGLINDHLSTLPKIGDIVKGTIISASKSEILIDIPGFTTGIVRGKEIKNLQGEQQNLKPGDPVDAMVLDIENENGQMELSLKSAITETSWLYVKEKEENQELLDLRINGVNKGGLLLSIKSIPAFLPVSQLTQEHYPRVEGGDKKKILQKLKEFVGKTLRVKIISYSPEEQKIIVSEKRAWEEAQKQKLAQYKIGDTVSTTVKSITNFGCFVTFDDNLEGLIPIETIPIPEGQTISDVVRQNQEISAKIIDLRGTKVFLSLKNE</sequence>
<dbReference type="InterPro" id="IPR012340">
    <property type="entry name" value="NA-bd_OB-fold"/>
</dbReference>
<feature type="domain" description="S1 motif" evidence="1">
    <location>
        <begin position="30"/>
        <end position="97"/>
    </location>
</feature>